<feature type="domain" description="Conjugative transposon TraM C-terminal" evidence="2">
    <location>
        <begin position="177"/>
        <end position="308"/>
    </location>
</feature>
<name>A0A0Q1DIV6_9FLAO</name>
<sequence>MKLDKKKITFIAVIGAVVIFIITYSILAFGEDDSQKNELQQTQVPVLENPIDDYTSRLDAVDDLKEVRQTNAPSIYDEKYLDSTGVFDPDFLEKEKIRMVDSIYNNSRINYTTGTFRATNPVRDSVVNAIAKKQKEQKKETTTSVEEIDPKALALEQQLFFASNPLPVEETANVPSIVVMVDKKQVIKVNDRLQMRTLDDIEIEGVLIPKNTTLFGIVSFKPNRVLLQIENIDDVPLSFKAYDFRDRLEGIYIKNSFREELRQQVLGDVVDDINVPGVPQVTGIKRLFQRSNRQVKVTVNPNYRLIIKVDTRQ</sequence>
<dbReference type="EMBL" id="LCTZ01000002">
    <property type="protein sequence ID" value="KQC28652.1"/>
    <property type="molecule type" value="Genomic_DNA"/>
</dbReference>
<evidence type="ECO:0000313" key="4">
    <source>
        <dbReference type="Proteomes" id="UP000050827"/>
    </source>
</evidence>
<protein>
    <recommendedName>
        <fullName evidence="2">Conjugative transposon TraM C-terminal domain-containing protein</fullName>
    </recommendedName>
</protein>
<reference evidence="3 4" key="1">
    <citation type="submission" date="2015-04" db="EMBL/GenBank/DDBJ databases">
        <title>Complete genome of flavobacterium.</title>
        <authorList>
            <person name="Kwon Y.M."/>
            <person name="Kim S.-J."/>
        </authorList>
    </citation>
    <scope>NUCLEOTIDE SEQUENCE [LARGE SCALE GENOMIC DNA]</scope>
    <source>
        <strain evidence="3 4">DK169</strain>
    </source>
</reference>
<evidence type="ECO:0000256" key="1">
    <source>
        <dbReference type="SAM" id="Phobius"/>
    </source>
</evidence>
<dbReference type="RefSeq" id="WP_055392168.1">
    <property type="nucleotide sequence ID" value="NZ_LCTZ01000002.1"/>
</dbReference>
<keyword evidence="1" id="KW-1133">Transmembrane helix</keyword>
<organism evidence="3 4">
    <name type="scientific">Flagellimonas eckloniae</name>
    <dbReference type="NCBI Taxonomy" id="346185"/>
    <lineage>
        <taxon>Bacteria</taxon>
        <taxon>Pseudomonadati</taxon>
        <taxon>Bacteroidota</taxon>
        <taxon>Flavobacteriia</taxon>
        <taxon>Flavobacteriales</taxon>
        <taxon>Flavobacteriaceae</taxon>
        <taxon>Flagellimonas</taxon>
    </lineage>
</organism>
<dbReference type="Proteomes" id="UP000050827">
    <property type="component" value="Unassembled WGS sequence"/>
</dbReference>
<evidence type="ECO:0000259" key="2">
    <source>
        <dbReference type="Pfam" id="PF12508"/>
    </source>
</evidence>
<dbReference type="STRING" id="346185.AAY42_01075"/>
<dbReference type="Pfam" id="PF12508">
    <property type="entry name" value="Transposon_TraM"/>
    <property type="match status" value="1"/>
</dbReference>
<dbReference type="AlphaFoldDB" id="A0A0Q1DIV6"/>
<keyword evidence="1" id="KW-0812">Transmembrane</keyword>
<dbReference type="OrthoDB" id="1409065at2"/>
<feature type="transmembrane region" description="Helical" evidence="1">
    <location>
        <begin position="9"/>
        <end position="30"/>
    </location>
</feature>
<proteinExistence type="predicted"/>
<keyword evidence="1" id="KW-0472">Membrane</keyword>
<accession>A0A0Q1DIV6</accession>
<dbReference type="InterPro" id="IPR055407">
    <property type="entry name" value="TraM_C"/>
</dbReference>
<comment type="caution">
    <text evidence="3">The sequence shown here is derived from an EMBL/GenBank/DDBJ whole genome shotgun (WGS) entry which is preliminary data.</text>
</comment>
<evidence type="ECO:0000313" key="3">
    <source>
        <dbReference type="EMBL" id="KQC28652.1"/>
    </source>
</evidence>
<gene>
    <name evidence="3" type="ORF">AAY42_01075</name>
</gene>
<keyword evidence="4" id="KW-1185">Reference proteome</keyword>